<name>A0A809S9Z6_9PROT</name>
<dbReference type="CDD" id="cd07034">
    <property type="entry name" value="TPP_PYR_PFOR_IOR-alpha_like"/>
    <property type="match status" value="1"/>
</dbReference>
<dbReference type="InterPro" id="IPR045025">
    <property type="entry name" value="HACL1-like"/>
</dbReference>
<dbReference type="GO" id="GO:0030976">
    <property type="term" value="F:thiamine pyrophosphate binding"/>
    <property type="evidence" value="ECO:0007669"/>
    <property type="project" value="InterPro"/>
</dbReference>
<protein>
    <submittedName>
        <fullName evidence="4">Indolepyruvate ferredoxin oxidoreductase subunit alpha</fullName>
    </submittedName>
</protein>
<dbReference type="GO" id="GO:0016491">
    <property type="term" value="F:oxidoreductase activity"/>
    <property type="evidence" value="ECO:0007669"/>
    <property type="project" value="UniProtKB-KW"/>
</dbReference>
<accession>A0A809S9Z6</accession>
<dbReference type="KEGG" id="ddz:DSYM_12730"/>
<dbReference type="GO" id="GO:0046872">
    <property type="term" value="F:metal ion binding"/>
    <property type="evidence" value="ECO:0007669"/>
    <property type="project" value="UniProtKB-KW"/>
</dbReference>
<dbReference type="AlphaFoldDB" id="A0A809S9Z6"/>
<dbReference type="InterPro" id="IPR011766">
    <property type="entry name" value="TPP_enzyme_TPP-bd"/>
</dbReference>
<evidence type="ECO:0000313" key="4">
    <source>
        <dbReference type="EMBL" id="BBO20574.1"/>
    </source>
</evidence>
<dbReference type="Pfam" id="PF02775">
    <property type="entry name" value="TPP_enzyme_C"/>
    <property type="match status" value="1"/>
</dbReference>
<dbReference type="InterPro" id="IPR017896">
    <property type="entry name" value="4Fe4S_Fe-S-bd"/>
</dbReference>
<keyword evidence="2" id="KW-0560">Oxidoreductase</keyword>
<evidence type="ECO:0000313" key="5">
    <source>
        <dbReference type="Proteomes" id="UP000662914"/>
    </source>
</evidence>
<dbReference type="InterPro" id="IPR002880">
    <property type="entry name" value="Pyrv_Fd/Flavodoxin_OxRdtase_N"/>
</dbReference>
<dbReference type="GO" id="GO:0044281">
    <property type="term" value="P:small molecule metabolic process"/>
    <property type="evidence" value="ECO:0007669"/>
    <property type="project" value="UniProtKB-ARBA"/>
</dbReference>
<dbReference type="SUPFAM" id="SSF52518">
    <property type="entry name" value="Thiamin diphosphate-binding fold (THDP-binding)"/>
    <property type="match status" value="2"/>
</dbReference>
<sequence length="749" mass="80328">MERSFKAEVAKLRLGAGQTFNGEGILAVTKALLQSGVSYVGGYQGAPVSHLMDVLADARELLDELGVHFESCANEAGAAAMLGASINYPLRGAATWKSVVGTNVASDALSNLASAGVVGGTLIVIGEDYGEGASIIQERSHAFAQKSQVWLLDPRPNLPSIVRMVEKGFELSEASNTPVMLELRIRACHVHGSFETRDNVAPRHSRRNPVQKPVFSLERIPLPPHNYTQEKHKIAVRLPEALKFIRREQLNELFAGELRQVGIVLQGGMYNTTIRALQQLGLADAYGASRVPLYVLNVTYPLLPEEITRFCTGKRAVLVVEEGQPAHLEEAINAILRRADINDPHVVGKDVLPVAGEYTGEVVLKGVGDFLRLVMPDGVDLKHVDAVLDGVEQAKKRAAELLGMPVPTRPPGFCVGCPERPVFSALKLIERELGGIHISSDIGCHTFSTLPPFNLGNTVLGYGLSLAAASAVGPNFGKRVVTVMGDGGFWHQGLVTGVANAVFRNDDGVLIIMQNGYTSATGTQNIASSPDLRPEEGNPIAIENTLRGLGVKWLERVNNYEVASVADALRRAMTAPEKGLKVIIADGECMLERTRRERPIAAQKLAAGERVVRTRFGIDDDVCTGDRACIRLSGCPSLTIKDSPDPLRTEPVTTVDSGCVGCGLCGEAAHAAGLCPSFHRIEVIQNPSGWDRSCTDTTRVIGMGVRMRAHPGVTMVRGWWRRMTCPGPIHHPGGGIRAAKAAACSPTGS</sequence>
<dbReference type="PANTHER" id="PTHR43710">
    <property type="entry name" value="2-HYDROXYACYL-COA LYASE"/>
    <property type="match status" value="1"/>
</dbReference>
<dbReference type="PANTHER" id="PTHR43710:SF5">
    <property type="entry name" value="INDOLEPYRUVATE FERREDOXIN OXIDOREDUCTASE ALPHA SUBUNIT"/>
    <property type="match status" value="1"/>
</dbReference>
<dbReference type="Proteomes" id="UP000662914">
    <property type="component" value="Chromosome"/>
</dbReference>
<evidence type="ECO:0000259" key="3">
    <source>
        <dbReference type="PROSITE" id="PS51379"/>
    </source>
</evidence>
<dbReference type="InterPro" id="IPR029061">
    <property type="entry name" value="THDP-binding"/>
</dbReference>
<organism evidence="4 5">
    <name type="scientific">Candidatus Desulfobacillus denitrificans</name>
    <dbReference type="NCBI Taxonomy" id="2608985"/>
    <lineage>
        <taxon>Bacteria</taxon>
        <taxon>Pseudomonadati</taxon>
        <taxon>Pseudomonadota</taxon>
        <taxon>Betaproteobacteria</taxon>
        <taxon>Candidatus Desulfobacillus</taxon>
    </lineage>
</organism>
<dbReference type="EMBL" id="AP021857">
    <property type="protein sequence ID" value="BBO20574.1"/>
    <property type="molecule type" value="Genomic_DNA"/>
</dbReference>
<keyword evidence="1" id="KW-0479">Metal-binding</keyword>
<dbReference type="Gene3D" id="3.40.50.970">
    <property type="match status" value="2"/>
</dbReference>
<gene>
    <name evidence="4" type="ORF">DSYM_12730</name>
</gene>
<reference evidence="4" key="1">
    <citation type="journal article" name="DNA Res.">
        <title>The physiological potential of anammox bacteria as revealed by their core genome structure.</title>
        <authorList>
            <person name="Okubo T."/>
            <person name="Toyoda A."/>
            <person name="Fukuhara K."/>
            <person name="Uchiyama I."/>
            <person name="Harigaya Y."/>
            <person name="Kuroiwa M."/>
            <person name="Suzuki T."/>
            <person name="Murakami Y."/>
            <person name="Suwa Y."/>
            <person name="Takami H."/>
        </authorList>
    </citation>
    <scope>NUCLEOTIDE SEQUENCE</scope>
    <source>
        <strain evidence="4">317325-3</strain>
    </source>
</reference>
<evidence type="ECO:0000256" key="2">
    <source>
        <dbReference type="ARBA" id="ARBA00023002"/>
    </source>
</evidence>
<feature type="domain" description="4Fe-4S ferredoxin-type" evidence="3">
    <location>
        <begin position="614"/>
        <end position="645"/>
    </location>
</feature>
<keyword evidence="4" id="KW-0670">Pyruvate</keyword>
<proteinExistence type="predicted"/>
<dbReference type="PROSITE" id="PS51379">
    <property type="entry name" value="4FE4S_FER_2"/>
    <property type="match status" value="1"/>
</dbReference>
<evidence type="ECO:0000256" key="1">
    <source>
        <dbReference type="ARBA" id="ARBA00022723"/>
    </source>
</evidence>
<dbReference type="CDD" id="cd02008">
    <property type="entry name" value="TPP_IOR_alpha"/>
    <property type="match status" value="1"/>
</dbReference>